<feature type="transmembrane region" description="Helical" evidence="1">
    <location>
        <begin position="13"/>
        <end position="31"/>
    </location>
</feature>
<evidence type="ECO:0000313" key="2">
    <source>
        <dbReference type="EMBL" id="NNH65372.1"/>
    </source>
</evidence>
<evidence type="ECO:0000256" key="1">
    <source>
        <dbReference type="SAM" id="Phobius"/>
    </source>
</evidence>
<dbReference type="Proteomes" id="UP000530654">
    <property type="component" value="Unassembled WGS sequence"/>
</dbReference>
<dbReference type="EMBL" id="JABEQY010000016">
    <property type="protein sequence ID" value="NNH65372.1"/>
    <property type="molecule type" value="Genomic_DNA"/>
</dbReference>
<keyword evidence="2" id="KW-0407">Ion channel</keyword>
<accession>A0A7Y2W755</accession>
<protein>
    <submittedName>
        <fullName evidence="2">Two pore domain potassium channel family protein</fullName>
    </submittedName>
</protein>
<dbReference type="GO" id="GO:0034220">
    <property type="term" value="P:monoatomic ion transmembrane transport"/>
    <property type="evidence" value="ECO:0007669"/>
    <property type="project" value="UniProtKB-KW"/>
</dbReference>
<gene>
    <name evidence="2" type="ORF">HLI17_19105</name>
</gene>
<dbReference type="RefSeq" id="WP_170281421.1">
    <property type="nucleotide sequence ID" value="NZ_JABEQY010000016.1"/>
</dbReference>
<keyword evidence="1" id="KW-0812">Transmembrane</keyword>
<evidence type="ECO:0000313" key="3">
    <source>
        <dbReference type="Proteomes" id="UP000530654"/>
    </source>
</evidence>
<comment type="caution">
    <text evidence="2">The sequence shown here is derived from an EMBL/GenBank/DDBJ whole genome shotgun (WGS) entry which is preliminary data.</text>
</comment>
<organism evidence="2 3">
    <name type="scientific">Rhizobium laguerreae</name>
    <dbReference type="NCBI Taxonomy" id="1076926"/>
    <lineage>
        <taxon>Bacteria</taxon>
        <taxon>Pseudomonadati</taxon>
        <taxon>Pseudomonadota</taxon>
        <taxon>Alphaproteobacteria</taxon>
        <taxon>Hyphomicrobiales</taxon>
        <taxon>Rhizobiaceae</taxon>
        <taxon>Rhizobium/Agrobacterium group</taxon>
        <taxon>Rhizobium</taxon>
    </lineage>
</organism>
<proteinExistence type="predicted"/>
<reference evidence="2 3" key="1">
    <citation type="submission" date="2020-04" db="EMBL/GenBank/DDBJ databases">
        <title>Rhizobium bacterial biofertilizers improve the content of phenolic compounds of Lactuca sativa L. under non-saline and saline-stress conditions.</title>
        <authorList>
            <person name="Ayuso-Calles M."/>
            <person name="Garcia-Estevez I."/>
            <person name="Jimenez-Gomez A."/>
            <person name="Flores-Felix J.D."/>
            <person name="Escribano-Bailon M."/>
            <person name="Rivas R."/>
        </authorList>
    </citation>
    <scope>NUCLEOTIDE SEQUENCE [LARGE SCALE GENOMIC DNA]</scope>
    <source>
        <strain evidence="2 3">GPTR02</strain>
    </source>
</reference>
<keyword evidence="1" id="KW-0472">Membrane</keyword>
<keyword evidence="2" id="KW-0406">Ion transport</keyword>
<keyword evidence="1" id="KW-1133">Transmembrane helix</keyword>
<feature type="transmembrane region" description="Helical" evidence="1">
    <location>
        <begin position="52"/>
        <end position="71"/>
    </location>
</feature>
<sequence length="180" mass="20032">MDHLSNPDPVLEILVGTVFLVVVIFVHGAGIRSISLQFSKSWAGVTKATPHWHLNLMLAATIAALAILHFAETLIWAMPLYVRAIIPSMRDSYYYVLESYTTLGEGTVTLPDRWRLLGPVIGMSGLFTFGWTGSVLVSIMTDFGKFDRLRARQERVIEAKAEYQDARPLAHDVARFPEGG</sequence>
<dbReference type="SUPFAM" id="SSF81324">
    <property type="entry name" value="Voltage-gated potassium channels"/>
    <property type="match status" value="1"/>
</dbReference>
<feature type="transmembrane region" description="Helical" evidence="1">
    <location>
        <begin position="116"/>
        <end position="140"/>
    </location>
</feature>
<name>A0A7Y2W755_9HYPH</name>
<keyword evidence="2" id="KW-0813">Transport</keyword>
<dbReference type="AlphaFoldDB" id="A0A7Y2W755"/>